<dbReference type="Gene3D" id="1.10.357.10">
    <property type="entry name" value="Tetracycline Repressor, domain 2"/>
    <property type="match status" value="1"/>
</dbReference>
<dbReference type="Pfam" id="PF00440">
    <property type="entry name" value="TetR_N"/>
    <property type="match status" value="1"/>
</dbReference>
<feature type="DNA-binding region" description="H-T-H motif" evidence="2">
    <location>
        <begin position="43"/>
        <end position="62"/>
    </location>
</feature>
<evidence type="ECO:0000256" key="1">
    <source>
        <dbReference type="ARBA" id="ARBA00023125"/>
    </source>
</evidence>
<protein>
    <submittedName>
        <fullName evidence="4">Transcriptional regulator</fullName>
    </submittedName>
</protein>
<evidence type="ECO:0000256" key="2">
    <source>
        <dbReference type="PROSITE-ProRule" id="PRU00335"/>
    </source>
</evidence>
<dbReference type="AlphaFoldDB" id="I4YRI6"/>
<dbReference type="eggNOG" id="COG1309">
    <property type="taxonomic scope" value="Bacteria"/>
</dbReference>
<dbReference type="OrthoDB" id="9802802at2"/>
<proteinExistence type="predicted"/>
<dbReference type="SUPFAM" id="SSF48498">
    <property type="entry name" value="Tetracyclin repressor-like, C-terminal domain"/>
    <property type="match status" value="1"/>
</dbReference>
<dbReference type="InterPro" id="IPR009057">
    <property type="entry name" value="Homeodomain-like_sf"/>
</dbReference>
<dbReference type="InterPro" id="IPR023772">
    <property type="entry name" value="DNA-bd_HTH_TetR-type_CS"/>
</dbReference>
<organism evidence="4 5">
    <name type="scientific">Microvirga lotononidis</name>
    <dbReference type="NCBI Taxonomy" id="864069"/>
    <lineage>
        <taxon>Bacteria</taxon>
        <taxon>Pseudomonadati</taxon>
        <taxon>Pseudomonadota</taxon>
        <taxon>Alphaproteobacteria</taxon>
        <taxon>Hyphomicrobiales</taxon>
        <taxon>Methylobacteriaceae</taxon>
        <taxon>Microvirga</taxon>
    </lineage>
</organism>
<evidence type="ECO:0000259" key="3">
    <source>
        <dbReference type="PROSITE" id="PS50977"/>
    </source>
</evidence>
<accession>I4YRI6</accession>
<keyword evidence="5" id="KW-1185">Reference proteome</keyword>
<dbReference type="EMBL" id="JH660645">
    <property type="protein sequence ID" value="EIM26578.1"/>
    <property type="molecule type" value="Genomic_DNA"/>
</dbReference>
<dbReference type="STRING" id="864069.MicloDRAFT_00031270"/>
<dbReference type="InterPro" id="IPR001647">
    <property type="entry name" value="HTH_TetR"/>
</dbReference>
<dbReference type="Proteomes" id="UP000003947">
    <property type="component" value="Unassembled WGS sequence"/>
</dbReference>
<dbReference type="SUPFAM" id="SSF46689">
    <property type="entry name" value="Homeodomain-like"/>
    <property type="match status" value="1"/>
</dbReference>
<dbReference type="InterPro" id="IPR036271">
    <property type="entry name" value="Tet_transcr_reg_TetR-rel_C_sf"/>
</dbReference>
<name>I4YRI6_9HYPH</name>
<dbReference type="PROSITE" id="PS01081">
    <property type="entry name" value="HTH_TETR_1"/>
    <property type="match status" value="1"/>
</dbReference>
<dbReference type="PANTHER" id="PTHR30055:SF223">
    <property type="entry name" value="HTH-TYPE TRANSCRIPTIONAL REGULATOR UIDR"/>
    <property type="match status" value="1"/>
</dbReference>
<keyword evidence="1 2" id="KW-0238">DNA-binding</keyword>
<evidence type="ECO:0000313" key="4">
    <source>
        <dbReference type="EMBL" id="EIM26578.1"/>
    </source>
</evidence>
<evidence type="ECO:0000313" key="5">
    <source>
        <dbReference type="Proteomes" id="UP000003947"/>
    </source>
</evidence>
<dbReference type="HOGENOM" id="CLU_069356_15_12_5"/>
<dbReference type="PANTHER" id="PTHR30055">
    <property type="entry name" value="HTH-TYPE TRANSCRIPTIONAL REGULATOR RUTR"/>
    <property type="match status" value="1"/>
</dbReference>
<dbReference type="RefSeq" id="WP_009762629.1">
    <property type="nucleotide sequence ID" value="NZ_CP141050.1"/>
</dbReference>
<dbReference type="GO" id="GO:0003700">
    <property type="term" value="F:DNA-binding transcription factor activity"/>
    <property type="evidence" value="ECO:0007669"/>
    <property type="project" value="TreeGrafter"/>
</dbReference>
<dbReference type="GO" id="GO:0000976">
    <property type="term" value="F:transcription cis-regulatory region binding"/>
    <property type="evidence" value="ECO:0007669"/>
    <property type="project" value="TreeGrafter"/>
</dbReference>
<reference evidence="4 5" key="1">
    <citation type="submission" date="2012-02" db="EMBL/GenBank/DDBJ databases">
        <title>Improved High-Quality Draft sequence of Microvirga sp. WSM3557.</title>
        <authorList>
            <consortium name="US DOE Joint Genome Institute"/>
            <person name="Lucas S."/>
            <person name="Han J."/>
            <person name="Lapidus A."/>
            <person name="Cheng J.-F."/>
            <person name="Goodwin L."/>
            <person name="Pitluck S."/>
            <person name="Peters L."/>
            <person name="Zhang X."/>
            <person name="Detter J.C."/>
            <person name="Han C."/>
            <person name="Tapia R."/>
            <person name="Land M."/>
            <person name="Hauser L."/>
            <person name="Kyrpides N."/>
            <person name="Ivanova N."/>
            <person name="Pagani I."/>
            <person name="Brau L."/>
            <person name="Yates R."/>
            <person name="O'Hara G."/>
            <person name="Rui T."/>
            <person name="Howieson J."/>
            <person name="Reeve W."/>
            <person name="Woyke T."/>
        </authorList>
    </citation>
    <scope>NUCLEOTIDE SEQUENCE [LARGE SCALE GENOMIC DNA]</scope>
    <source>
        <strain evidence="4 5">WSM3557</strain>
    </source>
</reference>
<sequence>MSKTKNPVQRGRPVNEQARHERMAQILDGARICFIGRGFHASSIAEISAAAGVSVANIYQYFPNKEALILALIEADLERHHDMIVRFWASDLGPAAVKGALSDIFLTKEGHDIAVLRVEIASEGARNPEVAAMLRRSEVGLIQVLQRSILAARDEGRVPRDIDPIAVGERLSLVFEGIMRLYVFSPSDGAILLDRYYGQVAESLHLTS</sequence>
<dbReference type="PROSITE" id="PS50977">
    <property type="entry name" value="HTH_TETR_2"/>
    <property type="match status" value="1"/>
</dbReference>
<dbReference type="InterPro" id="IPR050109">
    <property type="entry name" value="HTH-type_TetR-like_transc_reg"/>
</dbReference>
<gene>
    <name evidence="4" type="ORF">MicloDRAFT_00031270</name>
</gene>
<dbReference type="PRINTS" id="PR00455">
    <property type="entry name" value="HTHTETR"/>
</dbReference>
<feature type="domain" description="HTH tetR-type" evidence="3">
    <location>
        <begin position="20"/>
        <end position="80"/>
    </location>
</feature>
<dbReference type="PATRIC" id="fig|864069.3.peg.3394"/>